<dbReference type="EMBL" id="VEPZ02000937">
    <property type="protein sequence ID" value="KAE8708786.1"/>
    <property type="molecule type" value="Genomic_DNA"/>
</dbReference>
<sequence length="230" mass="26411">MNQSDYTYSSIHNDVAFKIVSSLTVGFLFVSLFLPDVPLSGCCSNLNPIHFPSLLVFQVPDLSSLSCCSRVWREIWGSDCVWEPLFKQRWPFLYEETVKDPNSSFGNRVEGVYIKQHKEMRDQAESVIKLWNNVRNPNHPGLGCQGSAESSKIFDRQVLVKWWKLGRWFYGFRMRDEFHSRCLSLEDLATFKDDTDVLGVLHRGAIHEVLQVQISVVNSTSSAWLNLSSQ</sequence>
<protein>
    <recommendedName>
        <fullName evidence="3">F-box domain-containing protein</fullName>
    </recommendedName>
</protein>
<gene>
    <name evidence="1" type="ORF">F3Y22_tig00110332pilonHSYRG00216</name>
</gene>
<name>A0A6A3AWK0_HIBSY</name>
<evidence type="ECO:0000313" key="1">
    <source>
        <dbReference type="EMBL" id="KAE8708786.1"/>
    </source>
</evidence>
<dbReference type="InterPro" id="IPR036047">
    <property type="entry name" value="F-box-like_dom_sf"/>
</dbReference>
<comment type="caution">
    <text evidence="1">The sequence shown here is derived from an EMBL/GenBank/DDBJ whole genome shotgun (WGS) entry which is preliminary data.</text>
</comment>
<accession>A0A6A3AWK0</accession>
<dbReference type="GO" id="GO:0031146">
    <property type="term" value="P:SCF-dependent proteasomal ubiquitin-dependent protein catabolic process"/>
    <property type="evidence" value="ECO:0007669"/>
    <property type="project" value="InterPro"/>
</dbReference>
<reference evidence="1" key="1">
    <citation type="submission" date="2019-09" db="EMBL/GenBank/DDBJ databases">
        <title>Draft genome information of white flower Hibiscus syriacus.</title>
        <authorList>
            <person name="Kim Y.-M."/>
        </authorList>
    </citation>
    <scope>NUCLEOTIDE SEQUENCE [LARGE SCALE GENOMIC DNA]</scope>
    <source>
        <strain evidence="1">YM2019G1</strain>
    </source>
</reference>
<dbReference type="GO" id="GO:0000209">
    <property type="term" value="P:protein polyubiquitination"/>
    <property type="evidence" value="ECO:0007669"/>
    <property type="project" value="TreeGrafter"/>
</dbReference>
<dbReference type="InterPro" id="IPR039588">
    <property type="entry name" value="FBXO4"/>
</dbReference>
<proteinExistence type="predicted"/>
<dbReference type="Proteomes" id="UP000436088">
    <property type="component" value="Unassembled WGS sequence"/>
</dbReference>
<evidence type="ECO:0000313" key="2">
    <source>
        <dbReference type="Proteomes" id="UP000436088"/>
    </source>
</evidence>
<dbReference type="SUPFAM" id="SSF81383">
    <property type="entry name" value="F-box domain"/>
    <property type="match status" value="1"/>
</dbReference>
<organism evidence="1 2">
    <name type="scientific">Hibiscus syriacus</name>
    <name type="common">Rose of Sharon</name>
    <dbReference type="NCBI Taxonomy" id="106335"/>
    <lineage>
        <taxon>Eukaryota</taxon>
        <taxon>Viridiplantae</taxon>
        <taxon>Streptophyta</taxon>
        <taxon>Embryophyta</taxon>
        <taxon>Tracheophyta</taxon>
        <taxon>Spermatophyta</taxon>
        <taxon>Magnoliopsida</taxon>
        <taxon>eudicotyledons</taxon>
        <taxon>Gunneridae</taxon>
        <taxon>Pentapetalae</taxon>
        <taxon>rosids</taxon>
        <taxon>malvids</taxon>
        <taxon>Malvales</taxon>
        <taxon>Malvaceae</taxon>
        <taxon>Malvoideae</taxon>
        <taxon>Hibiscus</taxon>
    </lineage>
</organism>
<dbReference type="AlphaFoldDB" id="A0A6A3AWK0"/>
<keyword evidence="2" id="KW-1185">Reference proteome</keyword>
<dbReference type="PANTHER" id="PTHR16008">
    <property type="entry name" value="F-BOX ONLY PROTEIN 4"/>
    <property type="match status" value="1"/>
</dbReference>
<dbReference type="GO" id="GO:0019005">
    <property type="term" value="C:SCF ubiquitin ligase complex"/>
    <property type="evidence" value="ECO:0007669"/>
    <property type="project" value="TreeGrafter"/>
</dbReference>
<evidence type="ECO:0008006" key="3">
    <source>
        <dbReference type="Google" id="ProtNLM"/>
    </source>
</evidence>
<dbReference type="PANTHER" id="PTHR16008:SF4">
    <property type="entry name" value="F-BOX ONLY PROTEIN 4"/>
    <property type="match status" value="1"/>
</dbReference>